<sequence>MRSLALETNADQWIQVFTDGSYMERLQVFTVGSYIENQTKAGAGVYSELFSFYAEVGHISERNKNQTVILQWIPGHCGIKGNELADTLAKKGTTILQCMDRPMSFHKMKALIRREHMTSRCNELKARTKDKQWTVAFSEIAELPRIEAVAEFGLRTGRDCLAKHLHRLGVHTQPTCPLSNLQEEMVKTQLIRCPALKTTMETQRYWEAIIHHCHHCPISPSVLYFVKDCLFLLTITILKACPR</sequence>
<dbReference type="AlphaFoldDB" id="A0A0R3TFJ3"/>
<dbReference type="GO" id="GO:0003676">
    <property type="term" value="F:nucleic acid binding"/>
    <property type="evidence" value="ECO:0007669"/>
    <property type="project" value="InterPro"/>
</dbReference>
<evidence type="ECO:0000313" key="2">
    <source>
        <dbReference type="EMBL" id="VDO01690.1"/>
    </source>
</evidence>
<evidence type="ECO:0000313" key="3">
    <source>
        <dbReference type="Proteomes" id="UP000278807"/>
    </source>
</evidence>
<reference evidence="2 3" key="2">
    <citation type="submission" date="2018-11" db="EMBL/GenBank/DDBJ databases">
        <authorList>
            <consortium name="Pathogen Informatics"/>
        </authorList>
    </citation>
    <scope>NUCLEOTIDE SEQUENCE [LARGE SCALE GENOMIC DNA]</scope>
</reference>
<dbReference type="InterPro" id="IPR002156">
    <property type="entry name" value="RNaseH_domain"/>
</dbReference>
<dbReference type="WBParaSite" id="HNAJ_0000583401-mRNA-1">
    <property type="protein sequence ID" value="HNAJ_0000583401-mRNA-1"/>
    <property type="gene ID" value="HNAJ_0000583401"/>
</dbReference>
<dbReference type="EMBL" id="UZAE01005506">
    <property type="protein sequence ID" value="VDO01690.1"/>
    <property type="molecule type" value="Genomic_DNA"/>
</dbReference>
<name>A0A0R3TFJ3_RODNA</name>
<dbReference type="GO" id="GO:0004523">
    <property type="term" value="F:RNA-DNA hybrid ribonuclease activity"/>
    <property type="evidence" value="ECO:0007669"/>
    <property type="project" value="InterPro"/>
</dbReference>
<feature type="domain" description="RNase H type-1" evidence="1">
    <location>
        <begin position="1"/>
        <end position="94"/>
    </location>
</feature>
<dbReference type="Gene3D" id="3.30.420.10">
    <property type="entry name" value="Ribonuclease H-like superfamily/Ribonuclease H"/>
    <property type="match status" value="1"/>
</dbReference>
<dbReference type="SUPFAM" id="SSF53098">
    <property type="entry name" value="Ribonuclease H-like"/>
    <property type="match status" value="1"/>
</dbReference>
<dbReference type="Proteomes" id="UP000278807">
    <property type="component" value="Unassembled WGS sequence"/>
</dbReference>
<gene>
    <name evidence="2" type="ORF">HNAJ_LOCUS5830</name>
</gene>
<evidence type="ECO:0000313" key="4">
    <source>
        <dbReference type="WBParaSite" id="HNAJ_0000583401-mRNA-1"/>
    </source>
</evidence>
<dbReference type="Pfam" id="PF00075">
    <property type="entry name" value="RNase_H"/>
    <property type="match status" value="1"/>
</dbReference>
<evidence type="ECO:0000259" key="1">
    <source>
        <dbReference type="PROSITE" id="PS50879"/>
    </source>
</evidence>
<reference evidence="4" key="1">
    <citation type="submission" date="2017-02" db="UniProtKB">
        <authorList>
            <consortium name="WormBaseParasite"/>
        </authorList>
    </citation>
    <scope>IDENTIFICATION</scope>
</reference>
<dbReference type="InterPro" id="IPR012337">
    <property type="entry name" value="RNaseH-like_sf"/>
</dbReference>
<proteinExistence type="predicted"/>
<keyword evidence="3" id="KW-1185">Reference proteome</keyword>
<organism evidence="4">
    <name type="scientific">Rodentolepis nana</name>
    <name type="common">Dwarf tapeworm</name>
    <name type="synonym">Hymenolepis nana</name>
    <dbReference type="NCBI Taxonomy" id="102285"/>
    <lineage>
        <taxon>Eukaryota</taxon>
        <taxon>Metazoa</taxon>
        <taxon>Spiralia</taxon>
        <taxon>Lophotrochozoa</taxon>
        <taxon>Platyhelminthes</taxon>
        <taxon>Cestoda</taxon>
        <taxon>Eucestoda</taxon>
        <taxon>Cyclophyllidea</taxon>
        <taxon>Hymenolepididae</taxon>
        <taxon>Rodentolepis</taxon>
    </lineage>
</organism>
<protein>
    <submittedName>
        <fullName evidence="4">RNase H type-1 domain-containing protein</fullName>
    </submittedName>
</protein>
<dbReference type="InterPro" id="IPR036397">
    <property type="entry name" value="RNaseH_sf"/>
</dbReference>
<dbReference type="PROSITE" id="PS50879">
    <property type="entry name" value="RNASE_H_1"/>
    <property type="match status" value="1"/>
</dbReference>
<accession>A0A0R3TFJ3</accession>